<reference evidence="2 3" key="1">
    <citation type="submission" date="2019-05" db="EMBL/GenBank/DDBJ databases">
        <title>Mikania micrantha, genome provides insights into the molecular mechanism of rapid growth.</title>
        <authorList>
            <person name="Liu B."/>
        </authorList>
    </citation>
    <scope>NUCLEOTIDE SEQUENCE [LARGE SCALE GENOMIC DNA]</scope>
    <source>
        <strain evidence="2">NLD-2019</strain>
        <tissue evidence="2">Leaf</tissue>
    </source>
</reference>
<protein>
    <recommendedName>
        <fullName evidence="4">Secreted protein</fullName>
    </recommendedName>
</protein>
<organism evidence="2 3">
    <name type="scientific">Mikania micrantha</name>
    <name type="common">bitter vine</name>
    <dbReference type="NCBI Taxonomy" id="192012"/>
    <lineage>
        <taxon>Eukaryota</taxon>
        <taxon>Viridiplantae</taxon>
        <taxon>Streptophyta</taxon>
        <taxon>Embryophyta</taxon>
        <taxon>Tracheophyta</taxon>
        <taxon>Spermatophyta</taxon>
        <taxon>Magnoliopsida</taxon>
        <taxon>eudicotyledons</taxon>
        <taxon>Gunneridae</taxon>
        <taxon>Pentapetalae</taxon>
        <taxon>asterids</taxon>
        <taxon>campanulids</taxon>
        <taxon>Asterales</taxon>
        <taxon>Asteraceae</taxon>
        <taxon>Asteroideae</taxon>
        <taxon>Heliantheae alliance</taxon>
        <taxon>Eupatorieae</taxon>
        <taxon>Mikania</taxon>
    </lineage>
</organism>
<feature type="chain" id="PRO_5024356396" description="Secreted protein" evidence="1">
    <location>
        <begin position="18"/>
        <end position="173"/>
    </location>
</feature>
<proteinExistence type="predicted"/>
<keyword evidence="3" id="KW-1185">Reference proteome</keyword>
<evidence type="ECO:0008006" key="4">
    <source>
        <dbReference type="Google" id="ProtNLM"/>
    </source>
</evidence>
<dbReference type="EMBL" id="SZYD01000003">
    <property type="protein sequence ID" value="KAD6796266.1"/>
    <property type="molecule type" value="Genomic_DNA"/>
</dbReference>
<dbReference type="AlphaFoldDB" id="A0A5N6PS52"/>
<accession>A0A5N6PS52</accession>
<evidence type="ECO:0000313" key="3">
    <source>
        <dbReference type="Proteomes" id="UP000326396"/>
    </source>
</evidence>
<evidence type="ECO:0000256" key="1">
    <source>
        <dbReference type="SAM" id="SignalP"/>
    </source>
</evidence>
<name>A0A5N6PS52_9ASTR</name>
<keyword evidence="1" id="KW-0732">Signal</keyword>
<gene>
    <name evidence="2" type="ORF">E3N88_07162</name>
</gene>
<comment type="caution">
    <text evidence="2">The sequence shown here is derived from an EMBL/GenBank/DDBJ whole genome shotgun (WGS) entry which is preliminary data.</text>
</comment>
<feature type="signal peptide" evidence="1">
    <location>
        <begin position="1"/>
        <end position="17"/>
    </location>
</feature>
<dbReference type="Proteomes" id="UP000326396">
    <property type="component" value="Linkage Group LG11"/>
</dbReference>
<sequence>MVCLFCLVCIWTSGGQSGFDRIGAHRGTRWPNKKHRCGTRQTSRRVDSRIPSRSVKHLSGLSPRYATGVRRQIFIKPRHHHHKPPYNFIFRVLIDIITPYLHLQPLEPPLTAIEAQDSSLGATLWTWRTKGDYLDHHHSLGATAFKLLEIQELHIHHLGVPGALEGSLAPQMS</sequence>
<evidence type="ECO:0000313" key="2">
    <source>
        <dbReference type="EMBL" id="KAD6796266.1"/>
    </source>
</evidence>